<accession>A0A2M9B944</accession>
<keyword evidence="2" id="KW-1185">Reference proteome</keyword>
<dbReference type="Proteomes" id="UP000228535">
    <property type="component" value="Unassembled WGS sequence"/>
</dbReference>
<evidence type="ECO:0000313" key="2">
    <source>
        <dbReference type="Proteomes" id="UP000228535"/>
    </source>
</evidence>
<dbReference type="RefSeq" id="WP_100337097.1">
    <property type="nucleotide sequence ID" value="NZ_PGFA01000002.1"/>
</dbReference>
<comment type="caution">
    <text evidence="1">The sequence shown here is derived from an EMBL/GenBank/DDBJ whole genome shotgun (WGS) entry which is preliminary data.</text>
</comment>
<reference evidence="1 2" key="1">
    <citation type="submission" date="2017-11" db="EMBL/GenBank/DDBJ databases">
        <title>Genomic Encyclopedia of Archaeal and Bacterial Type Strains, Phase II (KMG-II): From Individual Species to Whole Genera.</title>
        <authorList>
            <person name="Goeker M."/>
        </authorList>
    </citation>
    <scope>NUCLEOTIDE SEQUENCE [LARGE SCALE GENOMIC DNA]</scope>
    <source>
        <strain evidence="1 2">DSM 11115</strain>
    </source>
</reference>
<protein>
    <submittedName>
        <fullName evidence="1">Uncharacterized protein</fullName>
    </submittedName>
</protein>
<dbReference type="AlphaFoldDB" id="A0A2M9B944"/>
<name>A0A2M9B944_9BACT</name>
<proteinExistence type="predicted"/>
<dbReference type="EMBL" id="PGFA01000002">
    <property type="protein sequence ID" value="PJJ54464.1"/>
    <property type="molecule type" value="Genomic_DNA"/>
</dbReference>
<sequence length="125" mass="14421">MSPTLARIWYLREVRKGPHFTGMASVSDKGTPLDLTHVKTSAQATSQLFWLDEHDGKQRLRLTEPGRPDFCFEVVELTAHKLVLTFWVTLPNETRPRHYFTEEYEAGLQASGASQHDVCPRHEEW</sequence>
<evidence type="ECO:0000313" key="1">
    <source>
        <dbReference type="EMBL" id="PJJ54464.1"/>
    </source>
</evidence>
<gene>
    <name evidence="1" type="ORF">CLV45_2802</name>
</gene>
<organism evidence="1 2">
    <name type="scientific">Hymenobacter chitinivorans DSM 11115</name>
    <dbReference type="NCBI Taxonomy" id="1121954"/>
    <lineage>
        <taxon>Bacteria</taxon>
        <taxon>Pseudomonadati</taxon>
        <taxon>Bacteroidota</taxon>
        <taxon>Cytophagia</taxon>
        <taxon>Cytophagales</taxon>
        <taxon>Hymenobacteraceae</taxon>
        <taxon>Hymenobacter</taxon>
    </lineage>
</organism>